<evidence type="ECO:0000313" key="3">
    <source>
        <dbReference type="Proteomes" id="UP000198908"/>
    </source>
</evidence>
<dbReference type="OrthoDB" id="529208at2"/>
<dbReference type="GO" id="GO:0032259">
    <property type="term" value="P:methylation"/>
    <property type="evidence" value="ECO:0007669"/>
    <property type="project" value="UniProtKB-KW"/>
</dbReference>
<dbReference type="SUPFAM" id="SSF53335">
    <property type="entry name" value="S-adenosyl-L-methionine-dependent methyltransferases"/>
    <property type="match status" value="1"/>
</dbReference>
<dbReference type="InterPro" id="IPR050508">
    <property type="entry name" value="Methyltransf_Superfamily"/>
</dbReference>
<keyword evidence="2" id="KW-0830">Ubiquinone</keyword>
<organism evidence="2 3">
    <name type="scientific">Paraburkholderia lycopersici</name>
    <dbReference type="NCBI Taxonomy" id="416944"/>
    <lineage>
        <taxon>Bacteria</taxon>
        <taxon>Pseudomonadati</taxon>
        <taxon>Pseudomonadota</taxon>
        <taxon>Betaproteobacteria</taxon>
        <taxon>Burkholderiales</taxon>
        <taxon>Burkholderiaceae</taxon>
        <taxon>Paraburkholderia</taxon>
    </lineage>
</organism>
<dbReference type="EMBL" id="FMYQ01000009">
    <property type="protein sequence ID" value="SDC66758.1"/>
    <property type="molecule type" value="Genomic_DNA"/>
</dbReference>
<dbReference type="STRING" id="416944.SAMN05421548_10940"/>
<feature type="domain" description="Methyltransferase type 11" evidence="1">
    <location>
        <begin position="54"/>
        <end position="150"/>
    </location>
</feature>
<dbReference type="Proteomes" id="UP000198908">
    <property type="component" value="Unassembled WGS sequence"/>
</dbReference>
<gene>
    <name evidence="2" type="ORF">SAMN05421548_10940</name>
</gene>
<dbReference type="Pfam" id="PF08241">
    <property type="entry name" value="Methyltransf_11"/>
    <property type="match status" value="1"/>
</dbReference>
<reference evidence="3" key="1">
    <citation type="submission" date="2016-09" db="EMBL/GenBank/DDBJ databases">
        <authorList>
            <person name="Varghese N."/>
            <person name="Submissions S."/>
        </authorList>
    </citation>
    <scope>NUCLEOTIDE SEQUENCE [LARGE SCALE GENOMIC DNA]</scope>
    <source>
        <strain evidence="3">TNe-862</strain>
    </source>
</reference>
<keyword evidence="2" id="KW-0808">Transferase</keyword>
<evidence type="ECO:0000259" key="1">
    <source>
        <dbReference type="Pfam" id="PF08241"/>
    </source>
</evidence>
<keyword evidence="2" id="KW-0489">Methyltransferase</keyword>
<dbReference type="InterPro" id="IPR013216">
    <property type="entry name" value="Methyltransf_11"/>
</dbReference>
<keyword evidence="3" id="KW-1185">Reference proteome</keyword>
<dbReference type="Gene3D" id="3.40.50.150">
    <property type="entry name" value="Vaccinia Virus protein VP39"/>
    <property type="match status" value="1"/>
</dbReference>
<dbReference type="CDD" id="cd02440">
    <property type="entry name" value="AdoMet_MTases"/>
    <property type="match status" value="1"/>
</dbReference>
<proteinExistence type="predicted"/>
<dbReference type="AlphaFoldDB" id="A0A1G6NG30"/>
<protein>
    <submittedName>
        <fullName evidence="2">Ubiquinone/menaquinone biosynthesis C-methylase UbiE</fullName>
    </submittedName>
</protein>
<dbReference type="GO" id="GO:0008757">
    <property type="term" value="F:S-adenosylmethionine-dependent methyltransferase activity"/>
    <property type="evidence" value="ECO:0007669"/>
    <property type="project" value="InterPro"/>
</dbReference>
<sequence length="231" mass="26320">MDKAEFDSFADEYRALHARNIAASGENPEFFAEYKIRDIAGHLERVGAHARQLLDFGAGVGNSVPWVRKHMPDASLTCVDVSEKSLQVASDRFPGLANYVPFDGERLPFTDDSFDLAFAMCVFHHIPFSEHVRLLQELARTLRHDGALVIYEHNPLNPLTVKAVNDCEFDVNAKLITARQLRQTCLDAGFRRVEIRYRIFFPHALAALRRFEKYLIGVPFGAQYAIYAYRQ</sequence>
<name>A0A1G6NG30_9BURK</name>
<accession>A0A1G6NG30</accession>
<dbReference type="InterPro" id="IPR029063">
    <property type="entry name" value="SAM-dependent_MTases_sf"/>
</dbReference>
<evidence type="ECO:0000313" key="2">
    <source>
        <dbReference type="EMBL" id="SDC66758.1"/>
    </source>
</evidence>
<dbReference type="PANTHER" id="PTHR42912:SF80">
    <property type="entry name" value="METHYLTRANSFERASE DOMAIN-CONTAINING PROTEIN"/>
    <property type="match status" value="1"/>
</dbReference>
<dbReference type="PANTHER" id="PTHR42912">
    <property type="entry name" value="METHYLTRANSFERASE"/>
    <property type="match status" value="1"/>
</dbReference>